<comment type="caution">
    <text evidence="2">The sequence shown here is derived from an EMBL/GenBank/DDBJ whole genome shotgun (WGS) entry which is preliminary data.</text>
</comment>
<reference evidence="2" key="2">
    <citation type="submission" date="2020-09" db="EMBL/GenBank/DDBJ databases">
        <authorList>
            <person name="Sun Q."/>
            <person name="Zhou Y."/>
        </authorList>
    </citation>
    <scope>NUCLEOTIDE SEQUENCE</scope>
    <source>
        <strain evidence="2">CGMCC 4.7110</strain>
    </source>
</reference>
<proteinExistence type="predicted"/>
<feature type="domain" description="Protein kinase" evidence="1">
    <location>
        <begin position="30"/>
        <end position="351"/>
    </location>
</feature>
<sequence length="351" mass="39177">MTDSARRIAAHADIATSLALLSDVELAELVAAGEPLGTGVGGRAVRITVDGSAVFVKRIPLTDRERGPLHVRSTANLFGLPPYCHYGMGAVCGPGFTAWRELAAHTATTNWVLTGHFPGFPLLHHWRVLPDTAHPLPDELADVEKVVAYWGGSAGLRERIEGLRDASASMTLFLEHFPSTLHDWLDAELRTDRADAACGQVARRLEELTSFLHSRQLLHLDAHFRNILTDGQELYLTDFGLSLSSRFRLTPDERDFFDRHRHYDRTYTFYHLVIWLVTALYGYRGEERAEFVRACADGRRPEGIPRGAAELVVRHAPLAVGMEDFFRRLGQESRLTPFPYPDGYSSCTLSA</sequence>
<dbReference type="InterPro" id="IPR011009">
    <property type="entry name" value="Kinase-like_dom_sf"/>
</dbReference>
<organism evidence="2 3">
    <name type="scientific">Streptomyces fuscichromogenes</name>
    <dbReference type="NCBI Taxonomy" id="1324013"/>
    <lineage>
        <taxon>Bacteria</taxon>
        <taxon>Bacillati</taxon>
        <taxon>Actinomycetota</taxon>
        <taxon>Actinomycetes</taxon>
        <taxon>Kitasatosporales</taxon>
        <taxon>Streptomycetaceae</taxon>
        <taxon>Streptomyces</taxon>
    </lineage>
</organism>
<reference evidence="2" key="1">
    <citation type="journal article" date="2014" name="Int. J. Syst. Evol. Microbiol.">
        <title>Complete genome sequence of Corynebacterium casei LMG S-19264T (=DSM 44701T), isolated from a smear-ripened cheese.</title>
        <authorList>
            <consortium name="US DOE Joint Genome Institute (JGI-PGF)"/>
            <person name="Walter F."/>
            <person name="Albersmeier A."/>
            <person name="Kalinowski J."/>
            <person name="Ruckert C."/>
        </authorList>
    </citation>
    <scope>NUCLEOTIDE SEQUENCE</scope>
    <source>
        <strain evidence="2">CGMCC 4.7110</strain>
    </source>
</reference>
<name>A0A917XCU0_9ACTN</name>
<gene>
    <name evidence="2" type="ORF">GCM10011578_033980</name>
</gene>
<evidence type="ECO:0000259" key="1">
    <source>
        <dbReference type="PROSITE" id="PS50011"/>
    </source>
</evidence>
<protein>
    <recommendedName>
        <fullName evidence="1">Protein kinase domain-containing protein</fullName>
    </recommendedName>
</protein>
<evidence type="ECO:0000313" key="2">
    <source>
        <dbReference type="EMBL" id="GGN08940.1"/>
    </source>
</evidence>
<dbReference type="GO" id="GO:0004672">
    <property type="term" value="F:protein kinase activity"/>
    <property type="evidence" value="ECO:0007669"/>
    <property type="project" value="InterPro"/>
</dbReference>
<dbReference type="PROSITE" id="PS50011">
    <property type="entry name" value="PROTEIN_KINASE_DOM"/>
    <property type="match status" value="1"/>
</dbReference>
<accession>A0A917XCU0</accession>
<dbReference type="Gene3D" id="1.10.510.10">
    <property type="entry name" value="Transferase(Phosphotransferase) domain 1"/>
    <property type="match status" value="1"/>
</dbReference>
<dbReference type="Proteomes" id="UP000653411">
    <property type="component" value="Unassembled WGS sequence"/>
</dbReference>
<dbReference type="GO" id="GO:0005524">
    <property type="term" value="F:ATP binding"/>
    <property type="evidence" value="ECO:0007669"/>
    <property type="project" value="InterPro"/>
</dbReference>
<dbReference type="AlphaFoldDB" id="A0A917XCU0"/>
<dbReference type="SUPFAM" id="SSF56112">
    <property type="entry name" value="Protein kinase-like (PK-like)"/>
    <property type="match status" value="1"/>
</dbReference>
<keyword evidence="3" id="KW-1185">Reference proteome</keyword>
<dbReference type="EMBL" id="BMML01000007">
    <property type="protein sequence ID" value="GGN08940.1"/>
    <property type="molecule type" value="Genomic_DNA"/>
</dbReference>
<dbReference type="InterPro" id="IPR000719">
    <property type="entry name" value="Prot_kinase_dom"/>
</dbReference>
<evidence type="ECO:0000313" key="3">
    <source>
        <dbReference type="Proteomes" id="UP000653411"/>
    </source>
</evidence>